<feature type="region of interest" description="Disordered" evidence="3">
    <location>
        <begin position="1"/>
        <end position="64"/>
    </location>
</feature>
<comment type="caution">
    <text evidence="4">The sequence shown here is derived from an EMBL/GenBank/DDBJ whole genome shotgun (WGS) entry which is preliminary data.</text>
</comment>
<proteinExistence type="predicted"/>
<evidence type="ECO:0000256" key="1">
    <source>
        <dbReference type="ARBA" id="ARBA00004123"/>
    </source>
</evidence>
<accession>A0ABY0HAM2</accession>
<feature type="compositionally biased region" description="Basic residues" evidence="3">
    <location>
        <begin position="1"/>
        <end position="10"/>
    </location>
</feature>
<dbReference type="EMBL" id="QJNS01000083">
    <property type="protein sequence ID" value="RYO88679.1"/>
    <property type="molecule type" value="Genomic_DNA"/>
</dbReference>
<comment type="subcellular location">
    <subcellularLocation>
        <location evidence="1">Nucleus</location>
    </subcellularLocation>
</comment>
<evidence type="ECO:0000256" key="3">
    <source>
        <dbReference type="SAM" id="MobiDB-lite"/>
    </source>
</evidence>
<dbReference type="PANTHER" id="PTHR13213">
    <property type="entry name" value="MYB-BINDING PROTEIN 1A FAMILY MEMBER"/>
    <property type="match status" value="1"/>
</dbReference>
<protein>
    <submittedName>
        <fullName evidence="4">Uncharacterized protein</fullName>
    </submittedName>
</protein>
<name>A0ABY0HAM2_9PEZI</name>
<dbReference type="InterPro" id="IPR007015">
    <property type="entry name" value="DNA_pol_V/MYBBP1A"/>
</dbReference>
<gene>
    <name evidence="4" type="ORF">DL762_003605</name>
</gene>
<reference evidence="4 5" key="1">
    <citation type="submission" date="2018-06" db="EMBL/GenBank/DDBJ databases">
        <title>Complete Genomes of Monosporascus.</title>
        <authorList>
            <person name="Robinson A.J."/>
            <person name="Natvig D.O."/>
        </authorList>
    </citation>
    <scope>NUCLEOTIDE SEQUENCE [LARGE SCALE GENOMIC DNA]</scope>
    <source>
        <strain evidence="4 5">CBS 609.92</strain>
    </source>
</reference>
<evidence type="ECO:0000313" key="4">
    <source>
        <dbReference type="EMBL" id="RYO88679.1"/>
    </source>
</evidence>
<keyword evidence="2" id="KW-0539">Nucleus</keyword>
<dbReference type="PANTHER" id="PTHR13213:SF2">
    <property type="entry name" value="MYB-BINDING PROTEIN 1A"/>
    <property type="match status" value="1"/>
</dbReference>
<dbReference type="Pfam" id="PF04931">
    <property type="entry name" value="DNA_pol_phi"/>
    <property type="match status" value="1"/>
</dbReference>
<evidence type="ECO:0000256" key="2">
    <source>
        <dbReference type="ARBA" id="ARBA00023242"/>
    </source>
</evidence>
<sequence>MGKSNKRKREAKASNAASGSQPTQKRTKTTHSAKVNFEGDLEVTPTQQQLDKSPFPEEQTLEKRKREASIYELLGSADSAERIAAADALVTGLLGGEGSEGSPESVLERHLGKRLFRGLASSRNASRVGFSLVLTETLAQLFGPKNLSASKYTGLTFDKVLSILVERTQASGSAPGQEERDAYFGQLFGLQCFVEAKILFNESSRWANVLNLLVKLADKKVWLRSQCAWVIVESLPQMGQEKAEETVQKLAEIGLGKTAEGVGIWLKARNCYPGMKFPSKPWKDPLTASSLPELARVLKENVNQDTGEDASISKIKQSNWTAQLHFVWDLILASLIEQGESGNRLKLFWSTVVDDGLFSKNASEGQKFRGFMIFRKFLDGLRLGYQSLVRELFTRNLMTCLMNQAAKEDRYLHLAAVKTLKSIEQCVEQSPELLLPVLQELLGKFGTYNFDQRTNSKTVEKLLRCVTPENAETILKLLQEPVVTMKM</sequence>
<organism evidence="4 5">
    <name type="scientific">Monosporascus cannonballus</name>
    <dbReference type="NCBI Taxonomy" id="155416"/>
    <lineage>
        <taxon>Eukaryota</taxon>
        <taxon>Fungi</taxon>
        <taxon>Dikarya</taxon>
        <taxon>Ascomycota</taxon>
        <taxon>Pezizomycotina</taxon>
        <taxon>Sordariomycetes</taxon>
        <taxon>Xylariomycetidae</taxon>
        <taxon>Xylariales</taxon>
        <taxon>Xylariales incertae sedis</taxon>
        <taxon>Monosporascus</taxon>
    </lineage>
</organism>
<dbReference type="Proteomes" id="UP000294003">
    <property type="component" value="Unassembled WGS sequence"/>
</dbReference>
<feature type="compositionally biased region" description="Polar residues" evidence="3">
    <location>
        <begin position="15"/>
        <end position="24"/>
    </location>
</feature>
<keyword evidence="5" id="KW-1185">Reference proteome</keyword>
<evidence type="ECO:0000313" key="5">
    <source>
        <dbReference type="Proteomes" id="UP000294003"/>
    </source>
</evidence>